<protein>
    <recommendedName>
        <fullName evidence="4">CCT domain-containing protein</fullName>
    </recommendedName>
</protein>
<dbReference type="AlphaFoldDB" id="A0A425DG42"/>
<dbReference type="PANTHER" id="PTHR31319:SF77">
    <property type="entry name" value="ZINC FINGER PROTEIN CONSTANS-LIKE 4"/>
    <property type="match status" value="1"/>
</dbReference>
<comment type="caution">
    <text evidence="5">The sequence shown here is derived from an EMBL/GenBank/DDBJ whole genome shotgun (WGS) entry which is preliminary data.</text>
</comment>
<dbReference type="InterPro" id="IPR010402">
    <property type="entry name" value="CCT_domain"/>
</dbReference>
<feature type="compositionally biased region" description="Low complexity" evidence="3">
    <location>
        <begin position="197"/>
        <end position="206"/>
    </location>
</feature>
<evidence type="ECO:0000313" key="6">
    <source>
        <dbReference type="Proteomes" id="UP000284702"/>
    </source>
</evidence>
<dbReference type="PANTHER" id="PTHR31319">
    <property type="entry name" value="ZINC FINGER PROTEIN CONSTANS-LIKE 4"/>
    <property type="match status" value="1"/>
</dbReference>
<dbReference type="GO" id="GO:0005634">
    <property type="term" value="C:nucleus"/>
    <property type="evidence" value="ECO:0007669"/>
    <property type="project" value="UniProtKB-SubCell"/>
</dbReference>
<evidence type="ECO:0000256" key="2">
    <source>
        <dbReference type="ARBA" id="ARBA00023242"/>
    </source>
</evidence>
<feature type="domain" description="CCT" evidence="4">
    <location>
        <begin position="273"/>
        <end position="315"/>
    </location>
</feature>
<evidence type="ECO:0000313" key="5">
    <source>
        <dbReference type="EMBL" id="RQM28215.1"/>
    </source>
</evidence>
<organism evidence="5 6">
    <name type="scientific">Aphanomyces astaci</name>
    <name type="common">Crayfish plague agent</name>
    <dbReference type="NCBI Taxonomy" id="112090"/>
    <lineage>
        <taxon>Eukaryota</taxon>
        <taxon>Sar</taxon>
        <taxon>Stramenopiles</taxon>
        <taxon>Oomycota</taxon>
        <taxon>Saprolegniomycetes</taxon>
        <taxon>Saprolegniales</taxon>
        <taxon>Verrucalvaceae</taxon>
        <taxon>Aphanomyces</taxon>
    </lineage>
</organism>
<dbReference type="Proteomes" id="UP000284702">
    <property type="component" value="Unassembled WGS sequence"/>
</dbReference>
<evidence type="ECO:0000256" key="1">
    <source>
        <dbReference type="ARBA" id="ARBA00004123"/>
    </source>
</evidence>
<evidence type="ECO:0000256" key="3">
    <source>
        <dbReference type="SAM" id="MobiDB-lite"/>
    </source>
</evidence>
<proteinExistence type="predicted"/>
<dbReference type="VEuPathDB" id="FungiDB:H257_01868"/>
<keyword evidence="2" id="KW-0539">Nucleus</keyword>
<sequence length="453" mass="48852">MMLGMYAEDPLAKQQSQHAQAAHVQAKAMLGADSAIADILDGDMNWFTDGGLLRMEEFGHDIDWVHEELDQSLHLQCAHGDSEDLFAREFSPYAPPATVIASEPTSHHHPTASGKCFHLLASSMLTYPADGISMAGGLRACDATEKLLMSFDTMTYTSPSPVSSPRHREHDDLLDDDTMDDDMDDDLEDDDDHDSSMDATSSSLLHAQPVVSDLESHIHGLMLMPPTKSLSTTSPSKPSDKVIANGAPDGKFKKLFEPIVHQRTIGAYTPTARKLRLEKFHEKRKKRIWKKSIKYDCRKKLADDRPRIKGRFVRVLENLGLKPDDGDAAKLLLLEDGEIDPASLGLPTAATSTTAPMTPPALSNSLVPAAQTTIPGTSVVVPAAIVIGQSSSELTPPQGNSPLAAATLSPAVSHHSIHFGSFGTFPSPVVMVKLEPPPPPATAFPLVGRAIMG</sequence>
<dbReference type="InterPro" id="IPR045281">
    <property type="entry name" value="CONSTANS-like"/>
</dbReference>
<comment type="subcellular location">
    <subcellularLocation>
        <location evidence="1">Nucleus</location>
    </subcellularLocation>
</comment>
<feature type="compositionally biased region" description="Acidic residues" evidence="3">
    <location>
        <begin position="172"/>
        <end position="193"/>
    </location>
</feature>
<reference evidence="5" key="1">
    <citation type="submission" date="2018-07" db="EMBL/GenBank/DDBJ databases">
        <title>Annotation of Aphanomyces astaci genome assembly.</title>
        <authorList>
            <person name="Studholme D.J."/>
        </authorList>
    </citation>
    <scope>NUCLEOTIDE SEQUENCE [LARGE SCALE GENOMIC DNA]</scope>
    <source>
        <strain evidence="5">Pc</strain>
    </source>
</reference>
<name>A0A425DG42_APHAT</name>
<keyword evidence="6" id="KW-1185">Reference proteome</keyword>
<feature type="region of interest" description="Disordered" evidence="3">
    <location>
        <begin position="156"/>
        <end position="206"/>
    </location>
</feature>
<dbReference type="PROSITE" id="PS51017">
    <property type="entry name" value="CCT"/>
    <property type="match status" value="1"/>
</dbReference>
<dbReference type="EMBL" id="MZMZ02001830">
    <property type="protein sequence ID" value="RQM28215.1"/>
    <property type="molecule type" value="Genomic_DNA"/>
</dbReference>
<accession>A0A425DG42</accession>
<dbReference type="Pfam" id="PF06203">
    <property type="entry name" value="CCT"/>
    <property type="match status" value="1"/>
</dbReference>
<evidence type="ECO:0000259" key="4">
    <source>
        <dbReference type="PROSITE" id="PS51017"/>
    </source>
</evidence>
<gene>
    <name evidence="5" type="ORF">B5M09_007339</name>
</gene>